<organism evidence="1 2">
    <name type="scientific">Priapulus caudatus</name>
    <name type="common">Priapulid worm</name>
    <dbReference type="NCBI Taxonomy" id="37621"/>
    <lineage>
        <taxon>Eukaryota</taxon>
        <taxon>Metazoa</taxon>
        <taxon>Ecdysozoa</taxon>
        <taxon>Scalidophora</taxon>
        <taxon>Priapulida</taxon>
        <taxon>Priapulimorpha</taxon>
        <taxon>Priapulimorphida</taxon>
        <taxon>Priapulidae</taxon>
        <taxon>Priapulus</taxon>
    </lineage>
</organism>
<name>A0ABM1F9A0_PRICU</name>
<accession>A0ABM1F9A0</accession>
<dbReference type="InterPro" id="IPR028246">
    <property type="entry name" value="CATSPERG"/>
</dbReference>
<sequence>MYTGRDELIEVIACHDDNGDFKLTRHNIPVADITRHRVFQSRMLATVNRQELSNSDAAEVTVQRSCAFTSLTYEMERPQYFTRTQKYQLAPPRLSMNDSLHRNGSLLLFQVVANLLLSEMYNQPQRSHYGYQTIYPSFADEWRDVNHGIQHAEMK</sequence>
<evidence type="ECO:0000313" key="2">
    <source>
        <dbReference type="RefSeq" id="XP_014681021.1"/>
    </source>
</evidence>
<gene>
    <name evidence="2" type="primary">LOC106820932</name>
</gene>
<dbReference type="RefSeq" id="XP_014681021.1">
    <property type="nucleotide sequence ID" value="XM_014825535.1"/>
</dbReference>
<proteinExistence type="predicted"/>
<evidence type="ECO:0000313" key="1">
    <source>
        <dbReference type="Proteomes" id="UP000695022"/>
    </source>
</evidence>
<dbReference type="PANTHER" id="PTHR14327">
    <property type="entry name" value="CATION CHANNEL SPERM-ASSOCIATED PROTEIN SUBUNIT GAMMA"/>
    <property type="match status" value="1"/>
</dbReference>
<protein>
    <submittedName>
        <fullName evidence="2">Uncharacterized protein LOC106820932</fullName>
    </submittedName>
</protein>
<dbReference type="Proteomes" id="UP000695022">
    <property type="component" value="Unplaced"/>
</dbReference>
<dbReference type="GeneID" id="106820932"/>
<dbReference type="PANTHER" id="PTHR14327:SF1">
    <property type="entry name" value="CATION CHANNEL SPERM-ASSOCIATED AUXILIARY SUBUNIT GAMMA"/>
    <property type="match status" value="1"/>
</dbReference>
<reference evidence="2" key="1">
    <citation type="submission" date="2025-08" db="UniProtKB">
        <authorList>
            <consortium name="RefSeq"/>
        </authorList>
    </citation>
    <scope>IDENTIFICATION</scope>
</reference>
<keyword evidence="1" id="KW-1185">Reference proteome</keyword>